<dbReference type="GO" id="GO:0003677">
    <property type="term" value="F:DNA binding"/>
    <property type="evidence" value="ECO:0007669"/>
    <property type="project" value="InterPro"/>
</dbReference>
<dbReference type="InterPro" id="IPR014284">
    <property type="entry name" value="RNA_pol_sigma-70_dom"/>
</dbReference>
<evidence type="ECO:0000313" key="8">
    <source>
        <dbReference type="Proteomes" id="UP000295292"/>
    </source>
</evidence>
<feature type="domain" description="RNA polymerase sigma-70 region 2" evidence="5">
    <location>
        <begin position="28"/>
        <end position="93"/>
    </location>
</feature>
<feature type="domain" description="RNA polymerase sigma factor 70 region 4 type 2" evidence="6">
    <location>
        <begin position="126"/>
        <end position="173"/>
    </location>
</feature>
<comment type="caution">
    <text evidence="7">The sequence shown here is derived from an EMBL/GenBank/DDBJ whole genome shotgun (WGS) entry which is preliminary data.</text>
</comment>
<dbReference type="Proteomes" id="UP000295292">
    <property type="component" value="Unassembled WGS sequence"/>
</dbReference>
<keyword evidence="2" id="KW-0805">Transcription regulation</keyword>
<keyword evidence="4" id="KW-0804">Transcription</keyword>
<dbReference type="InterPro" id="IPR013249">
    <property type="entry name" value="RNA_pol_sigma70_r4_t2"/>
</dbReference>
<evidence type="ECO:0000313" key="7">
    <source>
        <dbReference type="EMBL" id="TDQ77901.1"/>
    </source>
</evidence>
<gene>
    <name evidence="7" type="ORF">CLV99_1872</name>
</gene>
<dbReference type="Gene3D" id="1.10.10.10">
    <property type="entry name" value="Winged helix-like DNA-binding domain superfamily/Winged helix DNA-binding domain"/>
    <property type="match status" value="1"/>
</dbReference>
<dbReference type="AlphaFoldDB" id="A0A4R6WHT2"/>
<evidence type="ECO:0000256" key="2">
    <source>
        <dbReference type="ARBA" id="ARBA00023015"/>
    </source>
</evidence>
<dbReference type="SUPFAM" id="SSF88659">
    <property type="entry name" value="Sigma3 and sigma4 domains of RNA polymerase sigma factors"/>
    <property type="match status" value="1"/>
</dbReference>
<name>A0A4R6WHT2_9SPHI</name>
<evidence type="ECO:0000259" key="6">
    <source>
        <dbReference type="Pfam" id="PF08281"/>
    </source>
</evidence>
<evidence type="ECO:0000256" key="1">
    <source>
        <dbReference type="ARBA" id="ARBA00010641"/>
    </source>
</evidence>
<dbReference type="PANTHER" id="PTHR43133:SF46">
    <property type="entry name" value="RNA POLYMERASE SIGMA-70 FACTOR ECF SUBFAMILY"/>
    <property type="match status" value="1"/>
</dbReference>
<sequence length="202" mass="23889">MSSNASDQLERQLLVDLKRGDHAAFQELYNMYKRSIVTSMLRLLKSPVLVEELVQELFLALWDNRENIDTDRSIRAYLFVIANNMAKNTLRKAYYDKKMRSMLQPFDEQVYVQIDDHIRKKENQALLQQILSYLPSRRREVYTLCKLEQLSYKEVAQRLGITENAVNDHVKKANAQIRDLIVDKEILWLVLFFCIQEGIFVK</sequence>
<dbReference type="Gene3D" id="1.10.1740.10">
    <property type="match status" value="1"/>
</dbReference>
<dbReference type="RefSeq" id="WP_133584171.1">
    <property type="nucleotide sequence ID" value="NZ_SNYV01000013.1"/>
</dbReference>
<dbReference type="InterPro" id="IPR007627">
    <property type="entry name" value="RNA_pol_sigma70_r2"/>
</dbReference>
<proteinExistence type="inferred from homology"/>
<dbReference type="CDD" id="cd06171">
    <property type="entry name" value="Sigma70_r4"/>
    <property type="match status" value="1"/>
</dbReference>
<evidence type="ECO:0000259" key="5">
    <source>
        <dbReference type="Pfam" id="PF04542"/>
    </source>
</evidence>
<dbReference type="OrthoDB" id="9780326at2"/>
<dbReference type="PANTHER" id="PTHR43133">
    <property type="entry name" value="RNA POLYMERASE ECF-TYPE SIGMA FACTO"/>
    <property type="match status" value="1"/>
</dbReference>
<keyword evidence="8" id="KW-1185">Reference proteome</keyword>
<dbReference type="Pfam" id="PF08281">
    <property type="entry name" value="Sigma70_r4_2"/>
    <property type="match status" value="1"/>
</dbReference>
<organism evidence="7 8">
    <name type="scientific">Sphingobacterium yanglingense</name>
    <dbReference type="NCBI Taxonomy" id="1437280"/>
    <lineage>
        <taxon>Bacteria</taxon>
        <taxon>Pseudomonadati</taxon>
        <taxon>Bacteroidota</taxon>
        <taxon>Sphingobacteriia</taxon>
        <taxon>Sphingobacteriales</taxon>
        <taxon>Sphingobacteriaceae</taxon>
        <taxon>Sphingobacterium</taxon>
    </lineage>
</organism>
<dbReference type="InterPro" id="IPR039425">
    <property type="entry name" value="RNA_pol_sigma-70-like"/>
</dbReference>
<dbReference type="InterPro" id="IPR036388">
    <property type="entry name" value="WH-like_DNA-bd_sf"/>
</dbReference>
<reference evidence="7 8" key="1">
    <citation type="submission" date="2019-03" db="EMBL/GenBank/DDBJ databases">
        <title>Genomic Encyclopedia of Archaeal and Bacterial Type Strains, Phase II (KMG-II): from individual species to whole genera.</title>
        <authorList>
            <person name="Goeker M."/>
        </authorList>
    </citation>
    <scope>NUCLEOTIDE SEQUENCE [LARGE SCALE GENOMIC DNA]</scope>
    <source>
        <strain evidence="7 8">DSM 28353</strain>
    </source>
</reference>
<keyword evidence="3" id="KW-0731">Sigma factor</keyword>
<dbReference type="SUPFAM" id="SSF88946">
    <property type="entry name" value="Sigma2 domain of RNA polymerase sigma factors"/>
    <property type="match status" value="1"/>
</dbReference>
<dbReference type="EMBL" id="SNYV01000013">
    <property type="protein sequence ID" value="TDQ77901.1"/>
    <property type="molecule type" value="Genomic_DNA"/>
</dbReference>
<evidence type="ECO:0000256" key="3">
    <source>
        <dbReference type="ARBA" id="ARBA00023082"/>
    </source>
</evidence>
<dbReference type="NCBIfam" id="TIGR02937">
    <property type="entry name" value="sigma70-ECF"/>
    <property type="match status" value="1"/>
</dbReference>
<comment type="similarity">
    <text evidence="1">Belongs to the sigma-70 factor family. ECF subfamily.</text>
</comment>
<dbReference type="GO" id="GO:0016987">
    <property type="term" value="F:sigma factor activity"/>
    <property type="evidence" value="ECO:0007669"/>
    <property type="project" value="UniProtKB-KW"/>
</dbReference>
<protein>
    <submittedName>
        <fullName evidence="7">RNA polymerase sigma-70 factor (ECF subfamily)</fullName>
    </submittedName>
</protein>
<dbReference type="Pfam" id="PF04542">
    <property type="entry name" value="Sigma70_r2"/>
    <property type="match status" value="1"/>
</dbReference>
<dbReference type="InterPro" id="IPR013325">
    <property type="entry name" value="RNA_pol_sigma_r2"/>
</dbReference>
<dbReference type="GO" id="GO:0006352">
    <property type="term" value="P:DNA-templated transcription initiation"/>
    <property type="evidence" value="ECO:0007669"/>
    <property type="project" value="InterPro"/>
</dbReference>
<dbReference type="InterPro" id="IPR013324">
    <property type="entry name" value="RNA_pol_sigma_r3/r4-like"/>
</dbReference>
<evidence type="ECO:0000256" key="4">
    <source>
        <dbReference type="ARBA" id="ARBA00023163"/>
    </source>
</evidence>
<accession>A0A4R6WHT2</accession>